<protein>
    <submittedName>
        <fullName evidence="1">Uncharacterized protein</fullName>
    </submittedName>
</protein>
<accession>A0A8S1TMU9</accession>
<keyword evidence="2" id="KW-1185">Reference proteome</keyword>
<name>A0A8S1TMU9_PAROT</name>
<reference evidence="1" key="1">
    <citation type="submission" date="2021-01" db="EMBL/GenBank/DDBJ databases">
        <authorList>
            <consortium name="Genoscope - CEA"/>
            <person name="William W."/>
        </authorList>
    </citation>
    <scope>NUCLEOTIDE SEQUENCE</scope>
</reference>
<dbReference type="EMBL" id="CAJJDP010000026">
    <property type="protein sequence ID" value="CAD8152582.1"/>
    <property type="molecule type" value="Genomic_DNA"/>
</dbReference>
<dbReference type="Proteomes" id="UP000683925">
    <property type="component" value="Unassembled WGS sequence"/>
</dbReference>
<proteinExistence type="predicted"/>
<organism evidence="1 2">
    <name type="scientific">Paramecium octaurelia</name>
    <dbReference type="NCBI Taxonomy" id="43137"/>
    <lineage>
        <taxon>Eukaryota</taxon>
        <taxon>Sar</taxon>
        <taxon>Alveolata</taxon>
        <taxon>Ciliophora</taxon>
        <taxon>Intramacronucleata</taxon>
        <taxon>Oligohymenophorea</taxon>
        <taxon>Peniculida</taxon>
        <taxon>Parameciidae</taxon>
        <taxon>Paramecium</taxon>
    </lineage>
</organism>
<evidence type="ECO:0000313" key="1">
    <source>
        <dbReference type="EMBL" id="CAD8152582.1"/>
    </source>
</evidence>
<dbReference type="AlphaFoldDB" id="A0A8S1TMU9"/>
<evidence type="ECO:0000313" key="2">
    <source>
        <dbReference type="Proteomes" id="UP000683925"/>
    </source>
</evidence>
<sequence length="107" mass="12417">MINKQTEQIFSQLQGAFGQVERRKEKKPMKLEYINQGIALQMINNKSKGGLEGTQVFIRIKQDGSKRIGYNFMTISKTKQIIAHLKQSPSYKQVYLDLDFEQYVKEG</sequence>
<comment type="caution">
    <text evidence="1">The sequence shown here is derived from an EMBL/GenBank/DDBJ whole genome shotgun (WGS) entry which is preliminary data.</text>
</comment>
<gene>
    <name evidence="1" type="ORF">POCTA_138.1.T0260339</name>
</gene>